<feature type="transmembrane region" description="Helical" evidence="1">
    <location>
        <begin position="32"/>
        <end position="52"/>
    </location>
</feature>
<dbReference type="Proteomes" id="UP000034302">
    <property type="component" value="Unassembled WGS sequence"/>
</dbReference>
<keyword evidence="1" id="KW-0472">Membrane</keyword>
<comment type="caution">
    <text evidence="2">The sequence shown here is derived from an EMBL/GenBank/DDBJ whole genome shotgun (WGS) entry which is preliminary data.</text>
</comment>
<name>A0A0F9ZZY5_9BACT</name>
<reference evidence="2 3" key="1">
    <citation type="journal article" date="2015" name="Nature">
        <title>rRNA introns, odd ribosomes, and small enigmatic genomes across a large radiation of phyla.</title>
        <authorList>
            <person name="Brown C.T."/>
            <person name="Hug L.A."/>
            <person name="Thomas B.C."/>
            <person name="Sharon I."/>
            <person name="Castelle C.J."/>
            <person name="Singh A."/>
            <person name="Wilkins M.J."/>
            <person name="Williams K.H."/>
            <person name="Banfield J.F."/>
        </authorList>
    </citation>
    <scope>NUCLEOTIDE SEQUENCE [LARGE SCALE GENOMIC DNA]</scope>
</reference>
<evidence type="ECO:0000313" key="2">
    <source>
        <dbReference type="EMBL" id="KKP44511.1"/>
    </source>
</evidence>
<proteinExistence type="predicted"/>
<keyword evidence="1" id="KW-1133">Transmembrane helix</keyword>
<evidence type="ECO:0000256" key="1">
    <source>
        <dbReference type="SAM" id="Phobius"/>
    </source>
</evidence>
<dbReference type="EMBL" id="LBOV01000002">
    <property type="protein sequence ID" value="KKP44511.1"/>
    <property type="molecule type" value="Genomic_DNA"/>
</dbReference>
<gene>
    <name evidence="2" type="ORF">UR34_C0002G0014</name>
</gene>
<protein>
    <submittedName>
        <fullName evidence="2">Uncharacterized protein</fullName>
    </submittedName>
</protein>
<evidence type="ECO:0000313" key="3">
    <source>
        <dbReference type="Proteomes" id="UP000034302"/>
    </source>
</evidence>
<organism evidence="2 3">
    <name type="scientific">candidate division WS6 bacterium GW2011_GWC1_33_20</name>
    <dbReference type="NCBI Taxonomy" id="1619089"/>
    <lineage>
        <taxon>Bacteria</taxon>
        <taxon>Candidatus Dojkabacteria</taxon>
    </lineage>
</organism>
<sequence>MQEVARSSRVTPIYVFNTAFKLNNIARRVTRYLIVVAGLVLIVLGYVLYNYYNTDKSSLVINQPTGDFTCEDLYDEIENDIDNANYCNTDTDCEILMLGGWYVDFGCYHFINKDVDQEQFFRKMSIYKEKCSQVINECAPSPDAKCELNRCVPKGGNN</sequence>
<accession>A0A0F9ZZY5</accession>
<keyword evidence="1" id="KW-0812">Transmembrane</keyword>
<dbReference type="AlphaFoldDB" id="A0A0F9ZZY5"/>